<sequence>MVIASTPAQRMQLETYLEAQYQHGDLVYGLHITDRAILTCLVFERMGRQVHLVDGAEGGYALAAQALKQRLSVSEPMVSKNEIR</sequence>
<accession>A0A2H3L643</accession>
<comment type="caution">
    <text evidence="1">The sequence shown here is derived from an EMBL/GenBank/DDBJ whole genome shotgun (WGS) entry which is preliminary data.</text>
</comment>
<gene>
    <name evidence="1" type="ORF">A9Q02_09595</name>
</gene>
<evidence type="ECO:0000313" key="2">
    <source>
        <dbReference type="Proteomes" id="UP000220922"/>
    </source>
</evidence>
<reference evidence="1 2" key="1">
    <citation type="submission" date="2016-05" db="EMBL/GenBank/DDBJ databases">
        <authorList>
            <person name="Lavstsen T."/>
            <person name="Jespersen J.S."/>
        </authorList>
    </citation>
    <scope>NUCLEOTIDE SEQUENCE [LARGE SCALE GENOMIC DNA]</scope>
    <source>
        <strain evidence="1 2">B7-9</strain>
    </source>
</reference>
<protein>
    <submittedName>
        <fullName evidence="1">Uncharacterized protein</fullName>
    </submittedName>
</protein>
<dbReference type="Proteomes" id="UP000220922">
    <property type="component" value="Unassembled WGS sequence"/>
</dbReference>
<organism evidence="1 2">
    <name type="scientific">Candidatus Chloroploca asiatica</name>
    <dbReference type="NCBI Taxonomy" id="1506545"/>
    <lineage>
        <taxon>Bacteria</taxon>
        <taxon>Bacillati</taxon>
        <taxon>Chloroflexota</taxon>
        <taxon>Chloroflexia</taxon>
        <taxon>Chloroflexales</taxon>
        <taxon>Chloroflexineae</taxon>
        <taxon>Oscillochloridaceae</taxon>
        <taxon>Candidatus Chloroploca</taxon>
    </lineage>
</organism>
<dbReference type="InterPro" id="IPR021445">
    <property type="entry name" value="DUF3095"/>
</dbReference>
<evidence type="ECO:0000313" key="1">
    <source>
        <dbReference type="EMBL" id="PDW00438.1"/>
    </source>
</evidence>
<dbReference type="Pfam" id="PF11294">
    <property type="entry name" value="DUF3095"/>
    <property type="match status" value="1"/>
</dbReference>
<name>A0A2H3L643_9CHLR</name>
<dbReference type="AlphaFoldDB" id="A0A2H3L643"/>
<dbReference type="EMBL" id="LYXE01000041">
    <property type="protein sequence ID" value="PDW00438.1"/>
    <property type="molecule type" value="Genomic_DNA"/>
</dbReference>
<keyword evidence="2" id="KW-1185">Reference proteome</keyword>
<proteinExistence type="predicted"/>